<dbReference type="Proteomes" id="UP001371218">
    <property type="component" value="Unassembled WGS sequence"/>
</dbReference>
<keyword evidence="3" id="KW-1185">Reference proteome</keyword>
<evidence type="ECO:0000256" key="1">
    <source>
        <dbReference type="SAM" id="MobiDB-lite"/>
    </source>
</evidence>
<dbReference type="EMBL" id="JBBUTG010000001">
    <property type="protein sequence ID" value="MEK8029431.1"/>
    <property type="molecule type" value="Genomic_DNA"/>
</dbReference>
<name>A0ABU9BI93_9BURK</name>
<dbReference type="RefSeq" id="WP_341423768.1">
    <property type="nucleotide sequence ID" value="NZ_JBBUTG010000001.1"/>
</dbReference>
<sequence>MVIMKCAAHRCAKRGTRVERRSVSLKGGRWMRAGGAGAGNEGRPEGCSPLLASDLRQHGEVLRGELETAARRPSQGQISGPPAEQQRSHAATESEITANARVYPMHPSRGLSLYEALRADVSLEPSEKSRRWHLWPTGAGCTMVRSPIRGAVLLRSAFEGDPVLRLIAWPPPLSRPRKEAMRHGSAALQASRLESLRNSLLESIDMLRRRRANEIPQGDIDDYVSLDWIEWHGGTLRLTVVGENIRRQLIRQAPRPA</sequence>
<feature type="region of interest" description="Disordered" evidence="1">
    <location>
        <begin position="68"/>
        <end position="92"/>
    </location>
</feature>
<protein>
    <submittedName>
        <fullName evidence="2">Uncharacterized protein</fullName>
    </submittedName>
</protein>
<reference evidence="2 3" key="1">
    <citation type="submission" date="2024-04" db="EMBL/GenBank/DDBJ databases">
        <title>Novel species of the genus Ideonella isolated from streams.</title>
        <authorList>
            <person name="Lu H."/>
        </authorList>
    </citation>
    <scope>NUCLEOTIDE SEQUENCE [LARGE SCALE GENOMIC DNA]</scope>
    <source>
        <strain evidence="2 3">DXS29W</strain>
    </source>
</reference>
<evidence type="ECO:0000313" key="2">
    <source>
        <dbReference type="EMBL" id="MEK8029431.1"/>
    </source>
</evidence>
<evidence type="ECO:0000313" key="3">
    <source>
        <dbReference type="Proteomes" id="UP001371218"/>
    </source>
</evidence>
<proteinExistence type="predicted"/>
<feature type="region of interest" description="Disordered" evidence="1">
    <location>
        <begin position="30"/>
        <end position="51"/>
    </location>
</feature>
<organism evidence="2 3">
    <name type="scientific">Ideonella lacteola</name>
    <dbReference type="NCBI Taxonomy" id="2984193"/>
    <lineage>
        <taxon>Bacteria</taxon>
        <taxon>Pseudomonadati</taxon>
        <taxon>Pseudomonadota</taxon>
        <taxon>Betaproteobacteria</taxon>
        <taxon>Burkholderiales</taxon>
        <taxon>Sphaerotilaceae</taxon>
        <taxon>Ideonella</taxon>
    </lineage>
</organism>
<gene>
    <name evidence="2" type="ORF">AACH06_01245</name>
</gene>
<comment type="caution">
    <text evidence="2">The sequence shown here is derived from an EMBL/GenBank/DDBJ whole genome shotgun (WGS) entry which is preliminary data.</text>
</comment>
<accession>A0ABU9BI93</accession>